<dbReference type="CDD" id="cd00303">
    <property type="entry name" value="retropepsin_like"/>
    <property type="match status" value="1"/>
</dbReference>
<feature type="compositionally biased region" description="Pro residues" evidence="1">
    <location>
        <begin position="350"/>
        <end position="368"/>
    </location>
</feature>
<dbReference type="Pfam" id="PF00078">
    <property type="entry name" value="RVT_1"/>
    <property type="match status" value="1"/>
</dbReference>
<organism evidence="4 5">
    <name type="scientific">Juglans regia</name>
    <name type="common">English walnut</name>
    <dbReference type="NCBI Taxonomy" id="51240"/>
    <lineage>
        <taxon>Eukaryota</taxon>
        <taxon>Viridiplantae</taxon>
        <taxon>Streptophyta</taxon>
        <taxon>Embryophyta</taxon>
        <taxon>Tracheophyta</taxon>
        <taxon>Spermatophyta</taxon>
        <taxon>Magnoliopsida</taxon>
        <taxon>eudicotyledons</taxon>
        <taxon>Gunneridae</taxon>
        <taxon>Pentapetalae</taxon>
        <taxon>rosids</taxon>
        <taxon>fabids</taxon>
        <taxon>Fagales</taxon>
        <taxon>Juglandaceae</taxon>
        <taxon>Juglans</taxon>
    </lineage>
</organism>
<dbReference type="KEGG" id="jre:118347690"/>
<evidence type="ECO:0000313" key="4">
    <source>
        <dbReference type="Proteomes" id="UP000235220"/>
    </source>
</evidence>
<dbReference type="OrthoDB" id="1738534at2759"/>
<dbReference type="AlphaFoldDB" id="A0A6P9E672"/>
<feature type="region of interest" description="Disordered" evidence="1">
    <location>
        <begin position="323"/>
        <end position="375"/>
    </location>
</feature>
<dbReference type="InParanoid" id="A0A6P9E672"/>
<dbReference type="PANTHER" id="PTHR15503:SF22">
    <property type="entry name" value="TRANSPOSON TY3-I GAG POLYPROTEIN"/>
    <property type="match status" value="1"/>
</dbReference>
<dbReference type="Proteomes" id="UP000235220">
    <property type="component" value="Chromosome 2"/>
</dbReference>
<dbReference type="InterPro" id="IPR001969">
    <property type="entry name" value="Aspartic_peptidase_AS"/>
</dbReference>
<dbReference type="SUPFAM" id="SSF50630">
    <property type="entry name" value="Acid proteases"/>
    <property type="match status" value="1"/>
</dbReference>
<evidence type="ECO:0000259" key="2">
    <source>
        <dbReference type="Pfam" id="PF00078"/>
    </source>
</evidence>
<dbReference type="SUPFAM" id="SSF56672">
    <property type="entry name" value="DNA/RNA polymerases"/>
    <property type="match status" value="1"/>
</dbReference>
<feature type="domain" description="Retrotransposon gag" evidence="3">
    <location>
        <begin position="200"/>
        <end position="290"/>
    </location>
</feature>
<dbReference type="InterPro" id="IPR021109">
    <property type="entry name" value="Peptidase_aspartic_dom_sf"/>
</dbReference>
<dbReference type="PROSITE" id="PS00141">
    <property type="entry name" value="ASP_PROTEASE"/>
    <property type="match status" value="1"/>
</dbReference>
<dbReference type="Gene3D" id="3.10.10.10">
    <property type="entry name" value="HIV Type 1 Reverse Transcriptase, subunit A, domain 1"/>
    <property type="match status" value="1"/>
</dbReference>
<dbReference type="CDD" id="cd01647">
    <property type="entry name" value="RT_LTR"/>
    <property type="match status" value="1"/>
</dbReference>
<protein>
    <submittedName>
        <fullName evidence="5">Uncharacterized protein LOC118347690</fullName>
    </submittedName>
</protein>
<name>A0A6P9E672_JUGRE</name>
<proteinExistence type="predicted"/>
<dbReference type="InterPro" id="IPR043128">
    <property type="entry name" value="Rev_trsase/Diguanyl_cyclase"/>
</dbReference>
<dbReference type="Gene3D" id="3.30.70.270">
    <property type="match status" value="1"/>
</dbReference>
<dbReference type="InterPro" id="IPR005162">
    <property type="entry name" value="Retrotrans_gag_dom"/>
</dbReference>
<dbReference type="Gene3D" id="2.40.70.10">
    <property type="entry name" value="Acid Proteases"/>
    <property type="match status" value="1"/>
</dbReference>
<dbReference type="RefSeq" id="XP_035543610.1">
    <property type="nucleotide sequence ID" value="XM_035687717.1"/>
</dbReference>
<evidence type="ECO:0000256" key="1">
    <source>
        <dbReference type="SAM" id="MobiDB-lite"/>
    </source>
</evidence>
<feature type="domain" description="Reverse transcriptase" evidence="2">
    <location>
        <begin position="708"/>
        <end position="780"/>
    </location>
</feature>
<dbReference type="GeneID" id="118347690"/>
<dbReference type="Pfam" id="PF03732">
    <property type="entry name" value="Retrotrans_gag"/>
    <property type="match status" value="1"/>
</dbReference>
<evidence type="ECO:0000259" key="3">
    <source>
        <dbReference type="Pfam" id="PF03732"/>
    </source>
</evidence>
<keyword evidence="4" id="KW-1185">Reference proteome</keyword>
<dbReference type="Pfam" id="PF08284">
    <property type="entry name" value="RVP_2"/>
    <property type="match status" value="1"/>
</dbReference>
<dbReference type="PANTHER" id="PTHR15503">
    <property type="entry name" value="LDOC1 RELATED"/>
    <property type="match status" value="1"/>
</dbReference>
<dbReference type="InterPro" id="IPR000477">
    <property type="entry name" value="RT_dom"/>
</dbReference>
<reference evidence="5" key="1">
    <citation type="submission" date="2025-08" db="UniProtKB">
        <authorList>
            <consortium name="RefSeq"/>
        </authorList>
    </citation>
    <scope>IDENTIFICATION</scope>
    <source>
        <tissue evidence="5">Leaves</tissue>
    </source>
</reference>
<gene>
    <name evidence="5" type="primary">LOC118347690</name>
</gene>
<dbReference type="GO" id="GO:0006508">
    <property type="term" value="P:proteolysis"/>
    <property type="evidence" value="ECO:0007669"/>
    <property type="project" value="InterPro"/>
</dbReference>
<dbReference type="InterPro" id="IPR043502">
    <property type="entry name" value="DNA/RNA_pol_sf"/>
</dbReference>
<evidence type="ECO:0000313" key="5">
    <source>
        <dbReference type="RefSeq" id="XP_035543610.1"/>
    </source>
</evidence>
<dbReference type="InterPro" id="IPR032567">
    <property type="entry name" value="RTL1-rel"/>
</dbReference>
<accession>A0A6P9E672</accession>
<dbReference type="GO" id="GO:0004190">
    <property type="term" value="F:aspartic-type endopeptidase activity"/>
    <property type="evidence" value="ECO:0007669"/>
    <property type="project" value="InterPro"/>
</dbReference>
<sequence>MAEDITNLWRSFSLTNTEQDGVVVTNEELHPTLSKGQFGLIGKVVAEQRINREGFKSTMEKVWKFVQDLTITEAGDNLFIFEFGSHGDLYPVKWVVRVKVHVVSWAVICNAPIRANRKNHNKLVSEPRSCNMAEGTRLSQLVEAVTTIHGETASLKEAQKRQEALIEGVLQQLNNLASSYDSLAQQFFTYCQTSEDHKLQIASFHIEGKALTWYYWLMESSPAANWDDFLVALRIKFGPSAYEDLVGAFTKLRQTGTVEEYQTAFEILSNKITGVSEEFRISTFLSGLRDELRIIVTMFKPNTLSAAFGLARLQEEEVGRKQYPYRNPHSQNSPHPNTHKPAPLRLLGPNPIPRLPAPPPPDSQPNPNVPKRYHFPIKRLNPSQMQERRDKGLCYNCDQKYQIGHRCNWPKLYLLEVLELGGGDYEEEEGEETYAQGDMGVDPTTQQAELLVISLHAIAGAPSPKTMRLVGKIGKNPVTVLIDTGSTHSFIDMNVARKIRLPVEESHLAVQVANGATFPCHSCCKAVLLRLQSCDILANLYLLTLGGCDVVLGVDWLRSLGTIQWNFTNLSMRFHVEGQQLLFQGLKPPENSLEEELKLNKNTLAEGRGIWLQLMEAGNSKGKAPVDPALQVVLDNFQIVFAEPSGLPPPRSHDHQIQLQEAAKPTCVRPYRYPYYQKEEIEKLVREMLKARIIQPSQSPYSSPVLLVRKADGSWRMCIDYRALNKDTIKDKFPIPNIDELLDELHGAELFSKLDLRSGYHQIRMSPEDVPKTAFRLTGYYRKFVKGYGSIAAPLTALLKNNSFSWNEEATQAFTALKVAMVRIDQQALKHLLEQKVGTPFQQKWVAKLLGFDFSVEYRSGKENRAADALSRLPTENDGFDPQESLAICGEAKAISVIKATWWEGLQQAYNQDPQLQQLISRCH</sequence>